<dbReference type="EMBL" id="HBHW01010769">
    <property type="protein sequence ID" value="CAE0040236.1"/>
    <property type="molecule type" value="Transcribed_RNA"/>
</dbReference>
<dbReference type="Pfam" id="PF22037">
    <property type="entry name" value="PSD13_N"/>
    <property type="match status" value="1"/>
</dbReference>
<name>A0A7S2ZI39_9RHOD</name>
<evidence type="ECO:0000313" key="6">
    <source>
        <dbReference type="EMBL" id="CAE0040306.1"/>
    </source>
</evidence>
<feature type="compositionally biased region" description="Basic and acidic residues" evidence="3">
    <location>
        <begin position="8"/>
        <end position="20"/>
    </location>
</feature>
<evidence type="ECO:0000256" key="2">
    <source>
        <dbReference type="ARBA" id="ARBA00022942"/>
    </source>
</evidence>
<protein>
    <recommendedName>
        <fullName evidence="4">PCI domain-containing protein</fullName>
    </recommendedName>
</protein>
<evidence type="ECO:0000313" key="5">
    <source>
        <dbReference type="EMBL" id="CAE0040236.1"/>
    </source>
</evidence>
<dbReference type="GO" id="GO:0005634">
    <property type="term" value="C:nucleus"/>
    <property type="evidence" value="ECO:0007669"/>
    <property type="project" value="TreeGrafter"/>
</dbReference>
<dbReference type="SMART" id="SM00088">
    <property type="entry name" value="PINT"/>
    <property type="match status" value="1"/>
</dbReference>
<reference evidence="8" key="1">
    <citation type="submission" date="2021-01" db="EMBL/GenBank/DDBJ databases">
        <authorList>
            <person name="Corre E."/>
            <person name="Pelletier E."/>
            <person name="Niang G."/>
            <person name="Scheremetjew M."/>
            <person name="Finn R."/>
            <person name="Kale V."/>
            <person name="Holt S."/>
            <person name="Cochrane G."/>
            <person name="Meng A."/>
            <person name="Brown T."/>
            <person name="Cohen L."/>
        </authorList>
    </citation>
    <scope>NUCLEOTIDE SEQUENCE</scope>
    <source>
        <strain evidence="8">CCMP 769</strain>
    </source>
</reference>
<dbReference type="Pfam" id="PF01399">
    <property type="entry name" value="PCI"/>
    <property type="match status" value="1"/>
</dbReference>
<dbReference type="PANTHER" id="PTHR10539:SF0">
    <property type="entry name" value="26S PROTEASOME NON-ATPASE REGULATORY SUBUNIT 13"/>
    <property type="match status" value="1"/>
</dbReference>
<dbReference type="PANTHER" id="PTHR10539">
    <property type="entry name" value="26S PROTEASOME NON-ATPASE REGULATORY SUBUNIT 13"/>
    <property type="match status" value="1"/>
</dbReference>
<proteinExistence type="inferred from homology"/>
<dbReference type="InterPro" id="IPR035298">
    <property type="entry name" value="PSMD13"/>
</dbReference>
<dbReference type="InterPro" id="IPR036390">
    <property type="entry name" value="WH_DNA-bd_sf"/>
</dbReference>
<dbReference type="EMBL" id="HBHW01010847">
    <property type="protein sequence ID" value="CAE0040306.1"/>
    <property type="molecule type" value="Transcribed_RNA"/>
</dbReference>
<dbReference type="GO" id="GO:0008541">
    <property type="term" value="C:proteasome regulatory particle, lid subcomplex"/>
    <property type="evidence" value="ECO:0007669"/>
    <property type="project" value="TreeGrafter"/>
</dbReference>
<accession>A0A7S2ZI39</accession>
<dbReference type="GO" id="GO:0006511">
    <property type="term" value="P:ubiquitin-dependent protein catabolic process"/>
    <property type="evidence" value="ECO:0007669"/>
    <property type="project" value="TreeGrafter"/>
</dbReference>
<evidence type="ECO:0000256" key="3">
    <source>
        <dbReference type="SAM" id="MobiDB-lite"/>
    </source>
</evidence>
<dbReference type="InterPro" id="IPR054179">
    <property type="entry name" value="PSD13_N"/>
</dbReference>
<keyword evidence="2" id="KW-0647">Proteasome</keyword>
<dbReference type="InterPro" id="IPR000717">
    <property type="entry name" value="PCI_dom"/>
</dbReference>
<dbReference type="GO" id="GO:0005198">
    <property type="term" value="F:structural molecule activity"/>
    <property type="evidence" value="ECO:0007669"/>
    <property type="project" value="TreeGrafter"/>
</dbReference>
<feature type="region of interest" description="Disordered" evidence="3">
    <location>
        <begin position="1"/>
        <end position="20"/>
    </location>
</feature>
<dbReference type="PROSITE" id="PS50250">
    <property type="entry name" value="PCI"/>
    <property type="match status" value="1"/>
</dbReference>
<evidence type="ECO:0000313" key="8">
    <source>
        <dbReference type="EMBL" id="CAE0040389.1"/>
    </source>
</evidence>
<dbReference type="GO" id="GO:0005829">
    <property type="term" value="C:cytosol"/>
    <property type="evidence" value="ECO:0007669"/>
    <property type="project" value="TreeGrafter"/>
</dbReference>
<dbReference type="AlphaFoldDB" id="A0A7S2ZI39"/>
<sequence>METASQKYIDERVQSAPDESQKAELGKLSELYQKRLWHQMTMELRRITKEQTVKDMLPLYESFVKEFEGKLNPVELIGWAVDVSRGFCATPTDALEFLTPFLDEAQMAMRSTPAKILLLSEIARLKLTLNMHEESKTAITTARELVEGQLELPGHIHSAFYRSAAEFHKIVGSAAEFYRNALQFLSYTKPESLSKEEQLQWAFDLGNAALVGDDIYNYGELLVHGVISALEGTEHQWLLDLLRAFDRGDLAKFEEICSAANDKMIQQPVLVAHRELIRQKITILALMELAFTRTAGRTITFAEISETCRLPESEVEFLLMRALSLKLISGTIDGVDRCITITRVQPRVLGRDPIRLMAERLDEWSAEVNETLLLVQSKTTELNS</sequence>
<dbReference type="EMBL" id="HBHW01010936">
    <property type="protein sequence ID" value="CAE0040389.1"/>
    <property type="molecule type" value="Transcribed_RNA"/>
</dbReference>
<evidence type="ECO:0000256" key="1">
    <source>
        <dbReference type="ARBA" id="ARBA00006207"/>
    </source>
</evidence>
<feature type="domain" description="PCI" evidence="4">
    <location>
        <begin position="173"/>
        <end position="346"/>
    </location>
</feature>
<organism evidence="8">
    <name type="scientific">Rhodosorus marinus</name>
    <dbReference type="NCBI Taxonomy" id="101924"/>
    <lineage>
        <taxon>Eukaryota</taxon>
        <taxon>Rhodophyta</taxon>
        <taxon>Stylonematophyceae</taxon>
        <taxon>Stylonematales</taxon>
        <taxon>Stylonemataceae</taxon>
        <taxon>Rhodosorus</taxon>
    </lineage>
</organism>
<gene>
    <name evidence="5" type="ORF">RMAR00112_LOCUS8200</name>
    <name evidence="6" type="ORF">RMAR00112_LOCUS8270</name>
    <name evidence="7" type="ORF">RMAR00112_LOCUS8336</name>
    <name evidence="8" type="ORF">RMAR00112_LOCUS8353</name>
</gene>
<dbReference type="EMBL" id="HBHW01010914">
    <property type="protein sequence ID" value="CAE0040372.1"/>
    <property type="molecule type" value="Transcribed_RNA"/>
</dbReference>
<dbReference type="SUPFAM" id="SSF46785">
    <property type="entry name" value="Winged helix' DNA-binding domain"/>
    <property type="match status" value="1"/>
</dbReference>
<evidence type="ECO:0000313" key="7">
    <source>
        <dbReference type="EMBL" id="CAE0040372.1"/>
    </source>
</evidence>
<comment type="similarity">
    <text evidence="1">Belongs to the proteasome subunit S11 family.</text>
</comment>
<evidence type="ECO:0000259" key="4">
    <source>
        <dbReference type="PROSITE" id="PS50250"/>
    </source>
</evidence>